<comment type="caution">
    <text evidence="1">The sequence shown here is derived from an EMBL/GenBank/DDBJ whole genome shotgun (WGS) entry which is preliminary data.</text>
</comment>
<dbReference type="Proteomes" id="UP000799755">
    <property type="component" value="Unassembled WGS sequence"/>
</dbReference>
<proteinExistence type="predicted"/>
<evidence type="ECO:0000313" key="1">
    <source>
        <dbReference type="EMBL" id="KAF2473392.1"/>
    </source>
</evidence>
<keyword evidence="2" id="KW-1185">Reference proteome</keyword>
<accession>A0ACB6R525</accession>
<organism evidence="1 2">
    <name type="scientific">Lindgomyces ingoldianus</name>
    <dbReference type="NCBI Taxonomy" id="673940"/>
    <lineage>
        <taxon>Eukaryota</taxon>
        <taxon>Fungi</taxon>
        <taxon>Dikarya</taxon>
        <taxon>Ascomycota</taxon>
        <taxon>Pezizomycotina</taxon>
        <taxon>Dothideomycetes</taxon>
        <taxon>Pleosporomycetidae</taxon>
        <taxon>Pleosporales</taxon>
        <taxon>Lindgomycetaceae</taxon>
        <taxon>Lindgomyces</taxon>
    </lineage>
</organism>
<protein>
    <submittedName>
        <fullName evidence="1">HET-domain-containing protein</fullName>
    </submittedName>
</protein>
<reference evidence="1" key="1">
    <citation type="journal article" date="2020" name="Stud. Mycol.">
        <title>101 Dothideomycetes genomes: a test case for predicting lifestyles and emergence of pathogens.</title>
        <authorList>
            <person name="Haridas S."/>
            <person name="Albert R."/>
            <person name="Binder M."/>
            <person name="Bloem J."/>
            <person name="Labutti K."/>
            <person name="Salamov A."/>
            <person name="Andreopoulos B."/>
            <person name="Baker S."/>
            <person name="Barry K."/>
            <person name="Bills G."/>
            <person name="Bluhm B."/>
            <person name="Cannon C."/>
            <person name="Castanera R."/>
            <person name="Culley D."/>
            <person name="Daum C."/>
            <person name="Ezra D."/>
            <person name="Gonzalez J."/>
            <person name="Henrissat B."/>
            <person name="Kuo A."/>
            <person name="Liang C."/>
            <person name="Lipzen A."/>
            <person name="Lutzoni F."/>
            <person name="Magnuson J."/>
            <person name="Mondo S."/>
            <person name="Nolan M."/>
            <person name="Ohm R."/>
            <person name="Pangilinan J."/>
            <person name="Park H.-J."/>
            <person name="Ramirez L."/>
            <person name="Alfaro M."/>
            <person name="Sun H."/>
            <person name="Tritt A."/>
            <person name="Yoshinaga Y."/>
            <person name="Zwiers L.-H."/>
            <person name="Turgeon B."/>
            <person name="Goodwin S."/>
            <person name="Spatafora J."/>
            <person name="Crous P."/>
            <person name="Grigoriev I."/>
        </authorList>
    </citation>
    <scope>NUCLEOTIDE SEQUENCE</scope>
    <source>
        <strain evidence="1">ATCC 200398</strain>
    </source>
</reference>
<dbReference type="EMBL" id="MU003500">
    <property type="protein sequence ID" value="KAF2473392.1"/>
    <property type="molecule type" value="Genomic_DNA"/>
</dbReference>
<sequence>MGLCTLCQTIDFEHLPSLPSHYEGYTKPWDGLLSFMSLRLNNARKADESENAGEFSQPLGIPHHQSIDELKNAADDCPICSIIERAVRQTLTAIAEAEQDEVFVYYNKQERLPDFRLWLTRRRDKCDGFMVVSSRNPVYVCLLAAVGFCVEDADPLSVYLKGRVIDEDPLSILTLHRTLNWVHECNNEHTTTRCSSVADVKKLPLRVLDLECDTARSRIRLYETNGALGKYTALSHVWGNHRHFTTTQANIPGLKKGITLDVLPRTFQDAVFLTRKLGIQYLWIDSLCICQDDGPDWERESAKMASIYANAYITIAASAAKDDSEGLFSQRSRPNYVSFEYTRNNGLSGKVYAFLIPLEEAAWPGTICEQDKEPLSSRGWTLQERFLASRVLHVGAKQLYFECYSHFLSEDGFRIQGRFNSVHEDSHPSQVKADGSGSELLQNSNFRGPWLWYSILSKYYSRKLTKESDKLPALSGIAQTFEEKTGDKYVAGLWRSTLVEGLLWQALGTRRRATSAPLQYRAPSWSWASIDGPFANIGLVSNEPFDRSSWIDISTILDCQVELKGKNPYGEVKSGWIKIRAPIEPLSPSQEKEVDWETVPHERALRMKTRAGKPYGTYCMFDTLDDETAAQMPLCALILTRGDKENPSYQALIITPTEGKPDQYRRVGKMIMDNEVLGVCDWMNGEAELATIVLV</sequence>
<evidence type="ECO:0000313" key="2">
    <source>
        <dbReference type="Proteomes" id="UP000799755"/>
    </source>
</evidence>
<gene>
    <name evidence="1" type="ORF">BDR25DRAFT_282907</name>
</gene>
<name>A0ACB6R525_9PLEO</name>